<evidence type="ECO:0000313" key="10">
    <source>
        <dbReference type="Proteomes" id="UP000030854"/>
    </source>
</evidence>
<sequence length="278" mass="31929">MPPKKHKLDDGEETDSASPSSQKIKKETIKSTKVKTEKKPKIEKHKKEKLEGKKTEINAPSKCGKEVKEKVLALHGDEAIELILKYLRDQNRPYSATEISANLHGKVGKAVADKLLKEMSEMGKIKSKSTRGNEKGSQWIFWSLQDSTDNIGPEDLNQMDDEIKELKENIKELKVKLKANTKILETLKSTPTTKELISNIEKLRIENNAKKERLHEYKNGENKIVTREEMSKVDKELVYWTNKQMARKRAFQCLEDLLLETKTREELWEEAGIEEDAG</sequence>
<dbReference type="Proteomes" id="UP000030854">
    <property type="component" value="Unassembled WGS sequence"/>
</dbReference>
<evidence type="ECO:0000256" key="2">
    <source>
        <dbReference type="ARBA" id="ARBA00007922"/>
    </source>
</evidence>
<keyword evidence="4" id="KW-0539">Nucleus</keyword>
<evidence type="ECO:0000256" key="4">
    <source>
        <dbReference type="ARBA" id="ARBA00023242"/>
    </source>
</evidence>
<keyword evidence="10" id="KW-1185">Reference proteome</keyword>
<dbReference type="GO" id="GO:0007129">
    <property type="term" value="P:homologous chromosome pairing at meiosis"/>
    <property type="evidence" value="ECO:0007669"/>
    <property type="project" value="TreeGrafter"/>
</dbReference>
<evidence type="ECO:0000313" key="9">
    <source>
        <dbReference type="EMBL" id="KHJ31725.1"/>
    </source>
</evidence>
<accession>A0A0B1P327</accession>
<dbReference type="GO" id="GO:0000709">
    <property type="term" value="P:meiotic joint molecule formation"/>
    <property type="evidence" value="ECO:0007669"/>
    <property type="project" value="TreeGrafter"/>
</dbReference>
<dbReference type="SUPFAM" id="SSF46785">
    <property type="entry name" value="Winged helix' DNA-binding domain"/>
    <property type="match status" value="1"/>
</dbReference>
<dbReference type="AlphaFoldDB" id="A0A0B1P327"/>
<dbReference type="GO" id="GO:0010774">
    <property type="term" value="P:meiotic strand invasion involved in reciprocal meiotic recombination"/>
    <property type="evidence" value="ECO:0007669"/>
    <property type="project" value="TreeGrafter"/>
</dbReference>
<evidence type="ECO:0000256" key="1">
    <source>
        <dbReference type="ARBA" id="ARBA00004123"/>
    </source>
</evidence>
<feature type="compositionally biased region" description="Basic and acidic residues" evidence="7">
    <location>
        <begin position="24"/>
        <end position="40"/>
    </location>
</feature>
<dbReference type="InterPro" id="IPR036390">
    <property type="entry name" value="WH_DNA-bd_sf"/>
</dbReference>
<gene>
    <name evidence="9" type="ORF">EV44_g1240</name>
</gene>
<evidence type="ECO:0000256" key="7">
    <source>
        <dbReference type="SAM" id="MobiDB-lite"/>
    </source>
</evidence>
<feature type="coiled-coil region" evidence="6">
    <location>
        <begin position="156"/>
        <end position="220"/>
    </location>
</feature>
<comment type="subcellular location">
    <subcellularLocation>
        <location evidence="1">Nucleus</location>
    </subcellularLocation>
</comment>
<dbReference type="OMA" id="QKYHREW"/>
<keyword evidence="6" id="KW-0175">Coiled coil</keyword>
<name>A0A0B1P327_UNCNE</name>
<evidence type="ECO:0000256" key="3">
    <source>
        <dbReference type="ARBA" id="ARBA00023172"/>
    </source>
</evidence>
<dbReference type="EMBL" id="JNVN01002627">
    <property type="protein sequence ID" value="KHJ31725.1"/>
    <property type="molecule type" value="Genomic_DNA"/>
</dbReference>
<keyword evidence="3" id="KW-0233">DNA recombination</keyword>
<comment type="caution">
    <text evidence="9">The sequence shown here is derived from an EMBL/GenBank/DDBJ whole genome shotgun (WGS) entry which is preliminary data.</text>
</comment>
<dbReference type="GO" id="GO:0120231">
    <property type="term" value="C:DNA recombinase auxiliary factor complex"/>
    <property type="evidence" value="ECO:0007669"/>
    <property type="project" value="TreeGrafter"/>
</dbReference>
<feature type="region of interest" description="Disordered" evidence="7">
    <location>
        <begin position="1"/>
        <end position="57"/>
    </location>
</feature>
<dbReference type="HOGENOM" id="CLU_063266_3_0_1"/>
<evidence type="ECO:0000256" key="5">
    <source>
        <dbReference type="ARBA" id="ARBA00023254"/>
    </source>
</evidence>
<dbReference type="STRING" id="52586.A0A0B1P327"/>
<keyword evidence="5" id="KW-0469">Meiosis</keyword>
<dbReference type="PANTHER" id="PTHR15938:SF0">
    <property type="entry name" value="HOMOLOGOUS-PAIRING PROTEIN 2 HOMOLOG"/>
    <property type="match status" value="1"/>
</dbReference>
<evidence type="ECO:0000256" key="6">
    <source>
        <dbReference type="SAM" id="Coils"/>
    </source>
</evidence>
<evidence type="ECO:0000259" key="8">
    <source>
        <dbReference type="Pfam" id="PF07106"/>
    </source>
</evidence>
<dbReference type="Pfam" id="PF07106">
    <property type="entry name" value="WHD_TBPIP"/>
    <property type="match status" value="1"/>
</dbReference>
<feature type="domain" description="Homologous-pairing protein 2 winged helix" evidence="8">
    <location>
        <begin position="78"/>
        <end position="128"/>
    </location>
</feature>
<dbReference type="InterPro" id="IPR036388">
    <property type="entry name" value="WH-like_DNA-bd_sf"/>
</dbReference>
<proteinExistence type="inferred from homology"/>
<dbReference type="GO" id="GO:0120230">
    <property type="term" value="F:recombinase activator activity"/>
    <property type="evidence" value="ECO:0007669"/>
    <property type="project" value="TreeGrafter"/>
</dbReference>
<dbReference type="GO" id="GO:0000794">
    <property type="term" value="C:condensed nuclear chromosome"/>
    <property type="evidence" value="ECO:0007669"/>
    <property type="project" value="TreeGrafter"/>
</dbReference>
<organism evidence="9 10">
    <name type="scientific">Uncinula necator</name>
    <name type="common">Grape powdery mildew</name>
    <dbReference type="NCBI Taxonomy" id="52586"/>
    <lineage>
        <taxon>Eukaryota</taxon>
        <taxon>Fungi</taxon>
        <taxon>Dikarya</taxon>
        <taxon>Ascomycota</taxon>
        <taxon>Pezizomycotina</taxon>
        <taxon>Leotiomycetes</taxon>
        <taxon>Erysiphales</taxon>
        <taxon>Erysiphaceae</taxon>
        <taxon>Erysiphe</taxon>
    </lineage>
</organism>
<protein>
    <submittedName>
        <fullName evidence="9">Putative tbp1-interacting protein tbpip</fullName>
    </submittedName>
</protein>
<dbReference type="PANTHER" id="PTHR15938">
    <property type="entry name" value="TBP-1 INTERACTING PROTEIN"/>
    <property type="match status" value="1"/>
</dbReference>
<dbReference type="InterPro" id="IPR010776">
    <property type="entry name" value="Hop2_WH_dom"/>
</dbReference>
<comment type="similarity">
    <text evidence="2">Belongs to the HOP2 family.</text>
</comment>
<dbReference type="GO" id="GO:0003690">
    <property type="term" value="F:double-stranded DNA binding"/>
    <property type="evidence" value="ECO:0007669"/>
    <property type="project" value="TreeGrafter"/>
</dbReference>
<dbReference type="Gene3D" id="1.10.10.10">
    <property type="entry name" value="Winged helix-like DNA-binding domain superfamily/Winged helix DNA-binding domain"/>
    <property type="match status" value="1"/>
</dbReference>
<reference evidence="9 10" key="1">
    <citation type="journal article" date="2014" name="BMC Genomics">
        <title>Adaptive genomic structural variation in the grape powdery mildew pathogen, Erysiphe necator.</title>
        <authorList>
            <person name="Jones L."/>
            <person name="Riaz S."/>
            <person name="Morales-Cruz A."/>
            <person name="Amrine K.C."/>
            <person name="McGuire B."/>
            <person name="Gubler W.D."/>
            <person name="Walker M.A."/>
            <person name="Cantu D."/>
        </authorList>
    </citation>
    <scope>NUCLEOTIDE SEQUENCE [LARGE SCALE GENOMIC DNA]</scope>
    <source>
        <strain evidence="10">c</strain>
    </source>
</reference>